<accession>A0ABY5YD30</accession>
<keyword evidence="1" id="KW-1277">Toxin-antitoxin system</keyword>
<protein>
    <submittedName>
        <fullName evidence="2">Type II toxin-antitoxin system RelE/ParE family toxin</fullName>
    </submittedName>
</protein>
<dbReference type="Proteomes" id="UP001059209">
    <property type="component" value="Chromosome"/>
</dbReference>
<sequence>MPENNYVISAKARDDFKSIAKYTVEKFGETQSLKYAKGLKSVLTELGDNPNLVGDMWP</sequence>
<dbReference type="InterPro" id="IPR007712">
    <property type="entry name" value="RelE/ParE_toxin"/>
</dbReference>
<keyword evidence="3" id="KW-1185">Reference proteome</keyword>
<dbReference type="Gene3D" id="3.30.2310.20">
    <property type="entry name" value="RelE-like"/>
    <property type="match status" value="1"/>
</dbReference>
<gene>
    <name evidence="2" type="ORF">NYZ99_05025</name>
</gene>
<evidence type="ECO:0000313" key="2">
    <source>
        <dbReference type="EMBL" id="UWX55786.1"/>
    </source>
</evidence>
<name>A0ABY5YD30_9FLAO</name>
<dbReference type="EMBL" id="CP104205">
    <property type="protein sequence ID" value="UWX55786.1"/>
    <property type="molecule type" value="Genomic_DNA"/>
</dbReference>
<reference evidence="2" key="1">
    <citation type="submission" date="2022-09" db="EMBL/GenBank/DDBJ databases">
        <title>Maribacter litopenaei sp. nov., isolated from the intestinal tract of the Pacific White Shrimp, Litopenaeus vannamei.</title>
        <authorList>
            <person name="Kim S.Y."/>
            <person name="Hwang C.Y."/>
        </authorList>
    </citation>
    <scope>NUCLEOTIDE SEQUENCE</scope>
    <source>
        <strain evidence="2">HL-LV01</strain>
    </source>
</reference>
<dbReference type="InterPro" id="IPR035093">
    <property type="entry name" value="RelE/ParE_toxin_dom_sf"/>
</dbReference>
<dbReference type="Pfam" id="PF05016">
    <property type="entry name" value="ParE_toxin"/>
    <property type="match status" value="1"/>
</dbReference>
<proteinExistence type="predicted"/>
<evidence type="ECO:0000256" key="1">
    <source>
        <dbReference type="ARBA" id="ARBA00022649"/>
    </source>
</evidence>
<organism evidence="2 3">
    <name type="scientific">Maribacter litopenaei</name>
    <dbReference type="NCBI Taxonomy" id="2976127"/>
    <lineage>
        <taxon>Bacteria</taxon>
        <taxon>Pseudomonadati</taxon>
        <taxon>Bacteroidota</taxon>
        <taxon>Flavobacteriia</taxon>
        <taxon>Flavobacteriales</taxon>
        <taxon>Flavobacteriaceae</taxon>
        <taxon>Maribacter</taxon>
    </lineage>
</organism>
<evidence type="ECO:0000313" key="3">
    <source>
        <dbReference type="Proteomes" id="UP001059209"/>
    </source>
</evidence>